<feature type="compositionally biased region" description="Polar residues" evidence="2">
    <location>
        <begin position="470"/>
        <end position="489"/>
    </location>
</feature>
<evidence type="ECO:0000313" key="4">
    <source>
        <dbReference type="EMBL" id="KAE8240010.1"/>
    </source>
</evidence>
<feature type="domain" description="Helicase/UvrB N-terminal" evidence="3">
    <location>
        <begin position="1"/>
        <end position="240"/>
    </location>
</feature>
<name>A0A8T8SGZ9_9BASI</name>
<keyword evidence="1" id="KW-0067">ATP-binding</keyword>
<evidence type="ECO:0000259" key="3">
    <source>
        <dbReference type="Pfam" id="PF04851"/>
    </source>
</evidence>
<dbReference type="GO" id="GO:0005524">
    <property type="term" value="F:ATP binding"/>
    <property type="evidence" value="ECO:0007669"/>
    <property type="project" value="InterPro"/>
</dbReference>
<dbReference type="Gene3D" id="3.40.50.300">
    <property type="entry name" value="P-loop containing nucleotide triphosphate hydrolases"/>
    <property type="match status" value="2"/>
</dbReference>
<dbReference type="GO" id="GO:0004386">
    <property type="term" value="F:helicase activity"/>
    <property type="evidence" value="ECO:0007669"/>
    <property type="project" value="UniProtKB-KW"/>
</dbReference>
<keyword evidence="5" id="KW-1185">Reference proteome</keyword>
<gene>
    <name evidence="4" type="ORF">A4X13_0g7980</name>
</gene>
<dbReference type="GO" id="GO:0003677">
    <property type="term" value="F:DNA binding"/>
    <property type="evidence" value="ECO:0007669"/>
    <property type="project" value="InterPro"/>
</dbReference>
<proteinExistence type="predicted"/>
<reference evidence="4" key="1">
    <citation type="submission" date="2016-04" db="EMBL/GenBank/DDBJ databases">
        <authorList>
            <person name="Nguyen H.D."/>
            <person name="Samba Siva P."/>
            <person name="Cullis J."/>
            <person name="Levesque C.A."/>
            <person name="Hambleton S."/>
        </authorList>
    </citation>
    <scope>NUCLEOTIDE SEQUENCE</scope>
    <source>
        <strain evidence="4">DAOMC 236416</strain>
    </source>
</reference>
<dbReference type="InterPro" id="IPR006935">
    <property type="entry name" value="Helicase/UvrB_N"/>
</dbReference>
<dbReference type="CDD" id="cd18785">
    <property type="entry name" value="SF2_C"/>
    <property type="match status" value="1"/>
</dbReference>
<evidence type="ECO:0000256" key="1">
    <source>
        <dbReference type="ARBA" id="ARBA00022806"/>
    </source>
</evidence>
<protein>
    <recommendedName>
        <fullName evidence="3">Helicase/UvrB N-terminal domain-containing protein</fullName>
    </recommendedName>
</protein>
<evidence type="ECO:0000256" key="2">
    <source>
        <dbReference type="SAM" id="MobiDB-lite"/>
    </source>
</evidence>
<organism evidence="4 5">
    <name type="scientific">Tilletia indica</name>
    <dbReference type="NCBI Taxonomy" id="43049"/>
    <lineage>
        <taxon>Eukaryota</taxon>
        <taxon>Fungi</taxon>
        <taxon>Dikarya</taxon>
        <taxon>Basidiomycota</taxon>
        <taxon>Ustilaginomycotina</taxon>
        <taxon>Exobasidiomycetes</taxon>
        <taxon>Tilletiales</taxon>
        <taxon>Tilletiaceae</taxon>
        <taxon>Tilletia</taxon>
    </lineage>
</organism>
<dbReference type="AlphaFoldDB" id="A0A8T8SGZ9"/>
<dbReference type="GO" id="GO:0016787">
    <property type="term" value="F:hydrolase activity"/>
    <property type="evidence" value="ECO:0007669"/>
    <property type="project" value="InterPro"/>
</dbReference>
<dbReference type="EMBL" id="LWDF02001176">
    <property type="protein sequence ID" value="KAE8240010.1"/>
    <property type="molecule type" value="Genomic_DNA"/>
</dbReference>
<evidence type="ECO:0000313" key="5">
    <source>
        <dbReference type="Proteomes" id="UP000077521"/>
    </source>
</evidence>
<accession>A0A8T8SGZ9</accession>
<sequence length="858" mass="95074">MELNNYQSQVIRDLETFIKRWQACNDSVLAYRAHWDDVGAVKMPGYKAAQHSAPQVCAKVPTAGGKTLIGLHATEAIFRGLQRRQGDARLCIWLVPSLSILQQVLTALRNPDHPYRQTLNRLFDGRVTVLDKSELLAGGQFSLDEVRDGLVLTVLSYDSLRATNKENRKLYQENSALEDFSETALALAEGTDPASLVAAMAGLNPVVIVDESHNVTSGLSQEMLCNLNPAFVFELTATPREGANIISFADAMALRDQHMVKLPVIVQNLPDQEAVLSRAIDLRARLEAEASAEQADGGCRIRPIVLVQAESKSKDAALTFEKAKAELLNRGVPEDWIKIKTANLDELKGIDLSAADCPVRFIITINALKEGWDCPFAYILATLADRSSAVDVEQILGRILRQPYVRPHGREQLNMSYVLTSSAQFGQTLEKIVAGLNRAGFSRRDFRARDESQAPVAVAPSTGKTPPPSASGSLFDSPTTTPAQAPVSSSANATVEDIMAFALQANAELEQASQALNGNYQAQEVRNAMDVYPIRQAFAEQVAALRLPQFFQVTPGSSLFEQGHVFLERDALLSGFQIADCDVNDFAVAPASGDLIKLDLLKVGESAGDYEPTRVRLKDQEIRRWRDYLSNLNADAKRRQLSGLVNNWIGKMPPLADSDLLAYINKILARLSPGDLELVVEQQHAYVDAIRKRVRKEIQQFARKRFKEWLGLGKIELRENHALPSEIAPRHTSAIATENSLYLREERGNGLEERMADFLMDCDNVRWWHRNLVNKGFVLNGALNHYPDFIVCLKSGVIVLLETKGSDRDNSDSAAKIELGSLWEARAGRKYRYRMVFETDPLDGAITWAQACDLVKTL</sequence>
<keyword evidence="1" id="KW-0378">Hydrolase</keyword>
<dbReference type="Pfam" id="PF04851">
    <property type="entry name" value="ResIII"/>
    <property type="match status" value="1"/>
</dbReference>
<keyword evidence="1" id="KW-0547">Nucleotide-binding</keyword>
<comment type="caution">
    <text evidence="4">The sequence shown here is derived from an EMBL/GenBank/DDBJ whole genome shotgun (WGS) entry which is preliminary data.</text>
</comment>
<feature type="region of interest" description="Disordered" evidence="2">
    <location>
        <begin position="447"/>
        <end position="489"/>
    </location>
</feature>
<reference evidence="4" key="2">
    <citation type="journal article" date="2019" name="IMA Fungus">
        <title>Genome sequencing and comparison of five Tilletia species to identify candidate genes for the detection of regulated species infecting wheat.</title>
        <authorList>
            <person name="Nguyen H.D.T."/>
            <person name="Sultana T."/>
            <person name="Kesanakurti P."/>
            <person name="Hambleton S."/>
        </authorList>
    </citation>
    <scope>NUCLEOTIDE SEQUENCE</scope>
    <source>
        <strain evidence="4">DAOMC 236416</strain>
    </source>
</reference>
<dbReference type="SUPFAM" id="SSF52540">
    <property type="entry name" value="P-loop containing nucleoside triphosphate hydrolases"/>
    <property type="match status" value="1"/>
</dbReference>
<dbReference type="Proteomes" id="UP000077521">
    <property type="component" value="Unassembled WGS sequence"/>
</dbReference>
<dbReference type="InterPro" id="IPR027417">
    <property type="entry name" value="P-loop_NTPase"/>
</dbReference>
<keyword evidence="1" id="KW-0347">Helicase</keyword>